<proteinExistence type="inferred from homology"/>
<dbReference type="SUPFAM" id="SSF51556">
    <property type="entry name" value="Metallo-dependent hydrolases"/>
    <property type="match status" value="1"/>
</dbReference>
<sequence length="309" mass="32794">MQTVLGTVPADRLGRVDAHEHLFLRTPALPGDEFDDLDRMVEEAGDVRSAGIGTIVDLTPIGLGRDPVKLAALSERTGVHVVAASGFHRDAHYPAGHWVYRESVEVLAEVVTADLTTGMDARDWQGPRPAPTPHRAGIVKLGASYQRISPAEARRLEAGGQAAARAGVPVAVHCEIGTMAYAILDRLAATGVPASRVLLAHLDRNPDPELHADLAARGAWLLYDTVGRVKHRPESALLDLIEAMAATGHGDRLLLGTDVGRRGMLRAYGGGPGMAVLGEQFLPRLAARLGNSFVEQVMVANPAVALVQS</sequence>
<evidence type="ECO:0000256" key="2">
    <source>
        <dbReference type="ARBA" id="ARBA00022801"/>
    </source>
</evidence>
<evidence type="ECO:0000313" key="5">
    <source>
        <dbReference type="Proteomes" id="UP001595816"/>
    </source>
</evidence>
<dbReference type="PIRSF" id="PIRSF016839">
    <property type="entry name" value="PhP"/>
    <property type="match status" value="1"/>
</dbReference>
<dbReference type="InterPro" id="IPR001559">
    <property type="entry name" value="Phosphotriesterase"/>
</dbReference>
<accession>A0ABV8LP07</accession>
<reference evidence="5" key="1">
    <citation type="journal article" date="2019" name="Int. J. Syst. Evol. Microbiol.">
        <title>The Global Catalogue of Microorganisms (GCM) 10K type strain sequencing project: providing services to taxonomists for standard genome sequencing and annotation.</title>
        <authorList>
            <consortium name="The Broad Institute Genomics Platform"/>
            <consortium name="The Broad Institute Genome Sequencing Center for Infectious Disease"/>
            <person name="Wu L."/>
            <person name="Ma J."/>
        </authorList>
    </citation>
    <scope>NUCLEOTIDE SEQUENCE [LARGE SCALE GENOMIC DNA]</scope>
    <source>
        <strain evidence="5">CGMCC 4.7289</strain>
    </source>
</reference>
<feature type="modified residue" description="N6-carboxylysine" evidence="3">
    <location>
        <position position="140"/>
    </location>
</feature>
<dbReference type="PROSITE" id="PS51347">
    <property type="entry name" value="PHOSPHOTRIESTERASE_2"/>
    <property type="match status" value="1"/>
</dbReference>
<gene>
    <name evidence="4" type="ORF">ACFOZ4_17920</name>
</gene>
<comment type="similarity">
    <text evidence="3">Belongs to the metallo-dependent hydrolases superfamily. Phosphotriesterase family.</text>
</comment>
<evidence type="ECO:0000256" key="3">
    <source>
        <dbReference type="PROSITE-ProRule" id="PRU00679"/>
    </source>
</evidence>
<dbReference type="InterPro" id="IPR032466">
    <property type="entry name" value="Metal_Hydrolase"/>
</dbReference>
<dbReference type="RefSeq" id="WP_253753137.1">
    <property type="nucleotide sequence ID" value="NZ_JAMZDZ010000001.1"/>
</dbReference>
<keyword evidence="1" id="KW-0479">Metal-binding</keyword>
<keyword evidence="2" id="KW-0378">Hydrolase</keyword>
<dbReference type="PANTHER" id="PTHR10819">
    <property type="entry name" value="PHOSPHOTRIESTERASE-RELATED"/>
    <property type="match status" value="1"/>
</dbReference>
<dbReference type="Gene3D" id="3.20.20.140">
    <property type="entry name" value="Metal-dependent hydrolases"/>
    <property type="match status" value="1"/>
</dbReference>
<name>A0ABV8LP07_9ACTN</name>
<dbReference type="Pfam" id="PF02126">
    <property type="entry name" value="PTE"/>
    <property type="match status" value="1"/>
</dbReference>
<dbReference type="EMBL" id="JBHSAY010000009">
    <property type="protein sequence ID" value="MFC4132490.1"/>
    <property type="molecule type" value="Genomic_DNA"/>
</dbReference>
<dbReference type="PANTHER" id="PTHR10819:SF3">
    <property type="entry name" value="PHOSPHOTRIESTERASE-RELATED PROTEIN"/>
    <property type="match status" value="1"/>
</dbReference>
<organism evidence="4 5">
    <name type="scientific">Hamadaea flava</name>
    <dbReference type="NCBI Taxonomy" id="1742688"/>
    <lineage>
        <taxon>Bacteria</taxon>
        <taxon>Bacillati</taxon>
        <taxon>Actinomycetota</taxon>
        <taxon>Actinomycetes</taxon>
        <taxon>Micromonosporales</taxon>
        <taxon>Micromonosporaceae</taxon>
        <taxon>Hamadaea</taxon>
    </lineage>
</organism>
<dbReference type="Proteomes" id="UP001595816">
    <property type="component" value="Unassembled WGS sequence"/>
</dbReference>
<evidence type="ECO:0000313" key="4">
    <source>
        <dbReference type="EMBL" id="MFC4132490.1"/>
    </source>
</evidence>
<keyword evidence="5" id="KW-1185">Reference proteome</keyword>
<protein>
    <submittedName>
        <fullName evidence="4">Phosphotriesterase</fullName>
    </submittedName>
</protein>
<evidence type="ECO:0000256" key="1">
    <source>
        <dbReference type="ARBA" id="ARBA00022723"/>
    </source>
</evidence>
<comment type="caution">
    <text evidence="4">The sequence shown here is derived from an EMBL/GenBank/DDBJ whole genome shotgun (WGS) entry which is preliminary data.</text>
</comment>